<protein>
    <recommendedName>
        <fullName evidence="4">Lipoprotein</fullName>
    </recommendedName>
</protein>
<gene>
    <name evidence="2" type="ORF">MMA15_26795</name>
</gene>
<sequence length="318" mass="34579">MTSSKRTRGLAGAAVLAVVATTGYMTAVYATDRAGRSVPDAAEEPEKIDSRIIKETENRTVIELKDKRQVSLEYVRKKGLVERHKPAKGGDWSAPSTIHPTKTESCQDIDARAHGSTVTVTADWGLYCSDGEPPQESIAAVGVGDLTEWDTDLAKGFDGWPPAKIYDAGNKVRFVDKRWDGTTTLTWKKSAGFGEPSDVYKPIPGRFVGGWRAKDGSHRLTFTQAAPQKRPSLTIETLKGKRCMGTGPVTKNSVKSVELRDFDVKEGAETENCPPELYETVFNAETADGAMQLMELGASQASGDLRAGRQRPLTERGT</sequence>
<evidence type="ECO:0000256" key="1">
    <source>
        <dbReference type="SAM" id="MobiDB-lite"/>
    </source>
</evidence>
<organism evidence="2 3">
    <name type="scientific">Streptomyces marispadix</name>
    <dbReference type="NCBI Taxonomy" id="2922868"/>
    <lineage>
        <taxon>Bacteria</taxon>
        <taxon>Bacillati</taxon>
        <taxon>Actinomycetota</taxon>
        <taxon>Actinomycetes</taxon>
        <taxon>Kitasatosporales</taxon>
        <taxon>Streptomycetaceae</taxon>
        <taxon>Streptomyces</taxon>
    </lineage>
</organism>
<keyword evidence="3" id="KW-1185">Reference proteome</keyword>
<evidence type="ECO:0008006" key="4">
    <source>
        <dbReference type="Google" id="ProtNLM"/>
    </source>
</evidence>
<comment type="caution">
    <text evidence="2">The sequence shown here is derived from an EMBL/GenBank/DDBJ whole genome shotgun (WGS) entry which is preliminary data.</text>
</comment>
<proteinExistence type="predicted"/>
<evidence type="ECO:0000313" key="2">
    <source>
        <dbReference type="EMBL" id="MCH6163876.1"/>
    </source>
</evidence>
<dbReference type="EMBL" id="JAKWJU010000002">
    <property type="protein sequence ID" value="MCH6163876.1"/>
    <property type="molecule type" value="Genomic_DNA"/>
</dbReference>
<name>A0ABS9T5Q6_9ACTN</name>
<reference evidence="2" key="1">
    <citation type="submission" date="2022-03" db="EMBL/GenBank/DDBJ databases">
        <authorList>
            <person name="Santos J.D.N."/>
            <person name="Kallscheuer N."/>
            <person name="Jogler C."/>
            <person name="Lage O.M."/>
        </authorList>
    </citation>
    <scope>NUCLEOTIDE SEQUENCE</scope>
    <source>
        <strain evidence="2">M600PL45_2</strain>
    </source>
</reference>
<feature type="compositionally biased region" description="Polar residues" evidence="1">
    <location>
        <begin position="94"/>
        <end position="104"/>
    </location>
</feature>
<feature type="region of interest" description="Disordered" evidence="1">
    <location>
        <begin position="85"/>
        <end position="104"/>
    </location>
</feature>
<accession>A0ABS9T5Q6</accession>
<dbReference type="Proteomes" id="UP001166784">
    <property type="component" value="Unassembled WGS sequence"/>
</dbReference>
<reference evidence="2" key="2">
    <citation type="journal article" date="2023" name="Int. J. Syst. Evol. Microbiol.">
        <title>Streptomyces marispadix sp. nov., isolated from marine beach sediment of the Northern Coast of Portugal.</title>
        <authorList>
            <person name="dos Santos J.D.N."/>
            <person name="Vitorino I.R."/>
            <person name="Kallscheuer N."/>
            <person name="Srivastava A."/>
            <person name="Krautwurst S."/>
            <person name="Marz M."/>
            <person name="Jogler C."/>
            <person name="Lobo Da Cunha A."/>
            <person name="Catita J."/>
            <person name="Goncalves H."/>
            <person name="Gonzalez I."/>
            <person name="Reyes F."/>
            <person name="Lage O.M."/>
        </authorList>
    </citation>
    <scope>NUCLEOTIDE SEQUENCE</scope>
    <source>
        <strain evidence="2">M600PL45_2</strain>
    </source>
</reference>
<dbReference type="RefSeq" id="WP_241062739.1">
    <property type="nucleotide sequence ID" value="NZ_JAKWJU010000002.1"/>
</dbReference>
<evidence type="ECO:0000313" key="3">
    <source>
        <dbReference type="Proteomes" id="UP001166784"/>
    </source>
</evidence>